<keyword evidence="3" id="KW-1185">Reference proteome</keyword>
<dbReference type="Gene3D" id="3.40.630.10">
    <property type="entry name" value="Zn peptidases"/>
    <property type="match status" value="1"/>
</dbReference>
<dbReference type="OrthoDB" id="2920329at2759"/>
<comment type="caution">
    <text evidence="2">The sequence shown here is derived from an EMBL/GenBank/DDBJ whole genome shotgun (WGS) entry which is preliminary data.</text>
</comment>
<dbReference type="EMBL" id="JACAZI010000003">
    <property type="protein sequence ID" value="KAF7364626.1"/>
    <property type="molecule type" value="Genomic_DNA"/>
</dbReference>
<dbReference type="AlphaFoldDB" id="A0A8H6YUM6"/>
<feature type="region of interest" description="Disordered" evidence="1">
    <location>
        <begin position="1"/>
        <end position="27"/>
    </location>
</feature>
<reference evidence="2" key="1">
    <citation type="submission" date="2020-05" db="EMBL/GenBank/DDBJ databases">
        <title>Mycena genomes resolve the evolution of fungal bioluminescence.</title>
        <authorList>
            <person name="Tsai I.J."/>
        </authorList>
    </citation>
    <scope>NUCLEOTIDE SEQUENCE</scope>
    <source>
        <strain evidence="2">CCC161011</strain>
    </source>
</reference>
<organism evidence="2 3">
    <name type="scientific">Mycena venus</name>
    <dbReference type="NCBI Taxonomy" id="2733690"/>
    <lineage>
        <taxon>Eukaryota</taxon>
        <taxon>Fungi</taxon>
        <taxon>Dikarya</taxon>
        <taxon>Basidiomycota</taxon>
        <taxon>Agaricomycotina</taxon>
        <taxon>Agaricomycetes</taxon>
        <taxon>Agaricomycetidae</taxon>
        <taxon>Agaricales</taxon>
        <taxon>Marasmiineae</taxon>
        <taxon>Mycenaceae</taxon>
        <taxon>Mycena</taxon>
    </lineage>
</organism>
<gene>
    <name evidence="2" type="ORF">MVEN_00331900</name>
</gene>
<name>A0A8H6YUM6_9AGAR</name>
<evidence type="ECO:0000313" key="2">
    <source>
        <dbReference type="EMBL" id="KAF7364626.1"/>
    </source>
</evidence>
<accession>A0A8H6YUM6</accession>
<evidence type="ECO:0000313" key="3">
    <source>
        <dbReference type="Proteomes" id="UP000620124"/>
    </source>
</evidence>
<sequence>MSNWLIGNSKSSTSQRSKSTSGPTWHHEPRTALLVNLVFRFDGMEENGNKGFDEPVEGEKDGGLRAWMSFYLNARRQSDNDWLETHPALIYGLRELVYLKIPRSSGACASPLSSLYPRSPSLPPPRSSFSFSSPSHAFPYPLLPFPVYPAAVREPMTALISLMGPHEQHPRPGRGQHDFAPRTLRKERFTKS</sequence>
<dbReference type="Proteomes" id="UP000620124">
    <property type="component" value="Unassembled WGS sequence"/>
</dbReference>
<feature type="region of interest" description="Disordered" evidence="1">
    <location>
        <begin position="164"/>
        <end position="192"/>
    </location>
</feature>
<proteinExistence type="predicted"/>
<feature type="compositionally biased region" description="Low complexity" evidence="1">
    <location>
        <begin position="9"/>
        <end position="21"/>
    </location>
</feature>
<protein>
    <submittedName>
        <fullName evidence="2">CNDP dipeptidase</fullName>
    </submittedName>
</protein>
<evidence type="ECO:0000256" key="1">
    <source>
        <dbReference type="SAM" id="MobiDB-lite"/>
    </source>
</evidence>
<feature type="compositionally biased region" description="Basic and acidic residues" evidence="1">
    <location>
        <begin position="166"/>
        <end position="192"/>
    </location>
</feature>